<dbReference type="Proteomes" id="UP001155057">
    <property type="component" value="Unassembled WGS sequence"/>
</dbReference>
<proteinExistence type="predicted"/>
<evidence type="ECO:0000313" key="2">
    <source>
        <dbReference type="EMBL" id="MCS3711631.1"/>
    </source>
</evidence>
<dbReference type="AlphaFoldDB" id="A0A9X2Q5F7"/>
<comment type="caution">
    <text evidence="2">The sequence shown here is derived from an EMBL/GenBank/DDBJ whole genome shotgun (WGS) entry which is preliminary data.</text>
</comment>
<dbReference type="RefSeq" id="WP_259124489.1">
    <property type="nucleotide sequence ID" value="NZ_JANUAE010000015.1"/>
</dbReference>
<feature type="region of interest" description="Disordered" evidence="1">
    <location>
        <begin position="26"/>
        <end position="50"/>
    </location>
</feature>
<reference evidence="2" key="1">
    <citation type="submission" date="2022-08" db="EMBL/GenBank/DDBJ databases">
        <title>Genomic Encyclopedia of Type Strains, Phase V (KMG-V): Genome sequencing to study the core and pangenomes of soil and plant-associated prokaryotes.</title>
        <authorList>
            <person name="Whitman W."/>
        </authorList>
    </citation>
    <scope>NUCLEOTIDE SEQUENCE</scope>
    <source>
        <strain evidence="2">SP3049</strain>
    </source>
</reference>
<dbReference type="EMBL" id="JANUAE010000015">
    <property type="protein sequence ID" value="MCS3711631.1"/>
    <property type="molecule type" value="Genomic_DNA"/>
</dbReference>
<accession>A0A9X2Q5F7</accession>
<name>A0A9X2Q5F7_9BACT</name>
<gene>
    <name evidence="2" type="ORF">GGP61_003264</name>
</gene>
<sequence length="88" mass="9517">MASKSDLNKGTKVRWSGDTYGRISKVQTSGTVSSSGHDGEGMDMEGTTEKPAYKISNYEYSDGSWGLSGVKTVHRGGSLTPIDDWPER</sequence>
<evidence type="ECO:0000313" key="3">
    <source>
        <dbReference type="Proteomes" id="UP001155057"/>
    </source>
</evidence>
<evidence type="ECO:0000256" key="1">
    <source>
        <dbReference type="SAM" id="MobiDB-lite"/>
    </source>
</evidence>
<organism evidence="2 3">
    <name type="scientific">Salinibacter ruber</name>
    <dbReference type="NCBI Taxonomy" id="146919"/>
    <lineage>
        <taxon>Bacteria</taxon>
        <taxon>Pseudomonadati</taxon>
        <taxon>Rhodothermota</taxon>
        <taxon>Rhodothermia</taxon>
        <taxon>Rhodothermales</taxon>
        <taxon>Salinibacteraceae</taxon>
        <taxon>Salinibacter</taxon>
    </lineage>
</organism>
<protein>
    <submittedName>
        <fullName evidence="2">Uncharacterized protein</fullName>
    </submittedName>
</protein>
<feature type="compositionally biased region" description="Polar residues" evidence="1">
    <location>
        <begin position="26"/>
        <end position="36"/>
    </location>
</feature>